<dbReference type="GO" id="GO:0003677">
    <property type="term" value="F:DNA binding"/>
    <property type="evidence" value="ECO:0007669"/>
    <property type="project" value="InterPro"/>
</dbReference>
<organism evidence="2">
    <name type="scientific">marine sediment metagenome</name>
    <dbReference type="NCBI Taxonomy" id="412755"/>
    <lineage>
        <taxon>unclassified sequences</taxon>
        <taxon>metagenomes</taxon>
        <taxon>ecological metagenomes</taxon>
    </lineage>
</organism>
<dbReference type="GO" id="GO:0006313">
    <property type="term" value="P:DNA transposition"/>
    <property type="evidence" value="ECO:0007669"/>
    <property type="project" value="InterPro"/>
</dbReference>
<sequence>MSESNKKKHFWCIKCHIPLIKEICLNCGELGHDAPTDLKPVFKEEYNYYLNTFVKSENSNEVFFPKILYRNRNKLISDVAKGYIHYKIKVQQNSSDNNETIMEVGEFAIKLVDALNEKRRSKIRKYFLDDQDYRVFLHLLKFYLSPLEKPNEHPLTQLTGFRPVRKRPITSLHGQIKLLCYCLMPNHFHLLLKQKSKDSMEKLLRKLLTTYVLYFNRRYDRIGPLFQGV</sequence>
<evidence type="ECO:0000313" key="2">
    <source>
        <dbReference type="EMBL" id="KKK66524.1"/>
    </source>
</evidence>
<feature type="domain" description="Transposase IS200-like" evidence="1">
    <location>
        <begin position="174"/>
        <end position="222"/>
    </location>
</feature>
<dbReference type="Pfam" id="PF01797">
    <property type="entry name" value="Y1_Tnp"/>
    <property type="match status" value="1"/>
</dbReference>
<dbReference type="EMBL" id="LAZR01060037">
    <property type="protein sequence ID" value="KKK66524.1"/>
    <property type="molecule type" value="Genomic_DNA"/>
</dbReference>
<reference evidence="2" key="1">
    <citation type="journal article" date="2015" name="Nature">
        <title>Complex archaea that bridge the gap between prokaryotes and eukaryotes.</title>
        <authorList>
            <person name="Spang A."/>
            <person name="Saw J.H."/>
            <person name="Jorgensen S.L."/>
            <person name="Zaremba-Niedzwiedzka K."/>
            <person name="Martijn J."/>
            <person name="Lind A.E."/>
            <person name="van Eijk R."/>
            <person name="Schleper C."/>
            <person name="Guy L."/>
            <person name="Ettema T.J."/>
        </authorList>
    </citation>
    <scope>NUCLEOTIDE SEQUENCE</scope>
</reference>
<accession>A0A0F8ZJD4</accession>
<dbReference type="GO" id="GO:0004803">
    <property type="term" value="F:transposase activity"/>
    <property type="evidence" value="ECO:0007669"/>
    <property type="project" value="InterPro"/>
</dbReference>
<protein>
    <recommendedName>
        <fullName evidence="1">Transposase IS200-like domain-containing protein</fullName>
    </recommendedName>
</protein>
<dbReference type="Gene3D" id="3.30.70.1290">
    <property type="entry name" value="Transposase IS200-like"/>
    <property type="match status" value="1"/>
</dbReference>
<comment type="caution">
    <text evidence="2">The sequence shown here is derived from an EMBL/GenBank/DDBJ whole genome shotgun (WGS) entry which is preliminary data.</text>
</comment>
<evidence type="ECO:0000259" key="1">
    <source>
        <dbReference type="Pfam" id="PF01797"/>
    </source>
</evidence>
<gene>
    <name evidence="2" type="ORF">LCGC14_2963220</name>
</gene>
<dbReference type="SUPFAM" id="SSF143422">
    <property type="entry name" value="Transposase IS200-like"/>
    <property type="match status" value="1"/>
</dbReference>
<proteinExistence type="predicted"/>
<feature type="non-terminal residue" evidence="2">
    <location>
        <position position="229"/>
    </location>
</feature>
<dbReference type="AlphaFoldDB" id="A0A0F8ZJD4"/>
<dbReference type="InterPro" id="IPR036515">
    <property type="entry name" value="Transposase_17_sf"/>
</dbReference>
<dbReference type="InterPro" id="IPR002686">
    <property type="entry name" value="Transposase_17"/>
</dbReference>
<name>A0A0F8ZJD4_9ZZZZ</name>